<evidence type="ECO:0000313" key="2">
    <source>
        <dbReference type="Proteomes" id="UP001626550"/>
    </source>
</evidence>
<comment type="caution">
    <text evidence="1">The sequence shown here is derived from an EMBL/GenBank/DDBJ whole genome shotgun (WGS) entry which is preliminary data.</text>
</comment>
<dbReference type="EMBL" id="JBJKFK010007583">
    <property type="protein sequence ID" value="KAL3307347.1"/>
    <property type="molecule type" value="Genomic_DNA"/>
</dbReference>
<dbReference type="Proteomes" id="UP001626550">
    <property type="component" value="Unassembled WGS sequence"/>
</dbReference>
<protein>
    <submittedName>
        <fullName evidence="1">Uncharacterized protein</fullName>
    </submittedName>
</protein>
<dbReference type="AlphaFoldDB" id="A0ABD2PL15"/>
<sequence>MDWLEIEVDSDEIRDNISSIAKLLMTKDLEKLIKNSKKLRELSELNPDCSNLKNLTQLSLEQFSFLIASDVVNEVQVLNATADSTNYAGSVIAEFIKLIRFENLSLEDIFQLKEATNYRSNVSVNRKLLFQALLKQRNNSTEFLREPIGNDFTILACNGRSQTFDFAENQWKEQLNVSF</sequence>
<accession>A0ABD2PL15</accession>
<proteinExistence type="predicted"/>
<gene>
    <name evidence="1" type="ORF">Ciccas_014143</name>
</gene>
<evidence type="ECO:0000313" key="1">
    <source>
        <dbReference type="EMBL" id="KAL3307347.1"/>
    </source>
</evidence>
<reference evidence="1 2" key="1">
    <citation type="submission" date="2024-11" db="EMBL/GenBank/DDBJ databases">
        <title>Adaptive evolution of stress response genes in parasites aligns with host niche diversity.</title>
        <authorList>
            <person name="Hahn C."/>
            <person name="Resl P."/>
        </authorList>
    </citation>
    <scope>NUCLEOTIDE SEQUENCE [LARGE SCALE GENOMIC DNA]</scope>
    <source>
        <strain evidence="1">EGGRZ-B1_66</strain>
        <tissue evidence="1">Body</tissue>
    </source>
</reference>
<organism evidence="1 2">
    <name type="scientific">Cichlidogyrus casuarinus</name>
    <dbReference type="NCBI Taxonomy" id="1844966"/>
    <lineage>
        <taxon>Eukaryota</taxon>
        <taxon>Metazoa</taxon>
        <taxon>Spiralia</taxon>
        <taxon>Lophotrochozoa</taxon>
        <taxon>Platyhelminthes</taxon>
        <taxon>Monogenea</taxon>
        <taxon>Monopisthocotylea</taxon>
        <taxon>Dactylogyridea</taxon>
        <taxon>Ancyrocephalidae</taxon>
        <taxon>Cichlidogyrus</taxon>
    </lineage>
</organism>
<keyword evidence="2" id="KW-1185">Reference proteome</keyword>
<name>A0ABD2PL15_9PLAT</name>